<keyword evidence="2" id="KW-1185">Reference proteome</keyword>
<gene>
    <name evidence="1" type="ORF">ACFSR9_04685</name>
</gene>
<proteinExistence type="predicted"/>
<dbReference type="RefSeq" id="WP_386843511.1">
    <property type="nucleotide sequence ID" value="NZ_JBHUMK010000014.1"/>
</dbReference>
<accession>A0ABW5P0F5</accession>
<dbReference type="PANTHER" id="PTHR42692">
    <property type="entry name" value="NUCLEOTIDE PYROPHOSPHOHYDROLASE"/>
    <property type="match status" value="1"/>
</dbReference>
<evidence type="ECO:0000313" key="2">
    <source>
        <dbReference type="Proteomes" id="UP001597475"/>
    </source>
</evidence>
<name>A0ABW5P0F5_9DEIO</name>
<sequence length="140" mass="15848">MGASISGEALQAIAAFIPIFEAPDFQFAHNDSPLRQTGEKAFEMVGYHYDPQVYEFWEAAEQSGWLQPSNWMAWSETDEALALEDRPGAVEQASPEQLSRLLTKFSRAERFGDGAWLALWESGLLMRILRRAKDLEGEHQ</sequence>
<dbReference type="EMBL" id="JBHUMK010000014">
    <property type="protein sequence ID" value="MFD2608736.1"/>
    <property type="molecule type" value="Genomic_DNA"/>
</dbReference>
<dbReference type="InterPro" id="IPR045425">
    <property type="entry name" value="DUF6508"/>
</dbReference>
<dbReference type="Proteomes" id="UP001597475">
    <property type="component" value="Unassembled WGS sequence"/>
</dbReference>
<reference evidence="2" key="1">
    <citation type="journal article" date="2019" name="Int. J. Syst. Evol. Microbiol.">
        <title>The Global Catalogue of Microorganisms (GCM) 10K type strain sequencing project: providing services to taxonomists for standard genome sequencing and annotation.</title>
        <authorList>
            <consortium name="The Broad Institute Genomics Platform"/>
            <consortium name="The Broad Institute Genome Sequencing Center for Infectious Disease"/>
            <person name="Wu L."/>
            <person name="Ma J."/>
        </authorList>
    </citation>
    <scope>NUCLEOTIDE SEQUENCE [LARGE SCALE GENOMIC DNA]</scope>
    <source>
        <strain evidence="2">KCTC 33842</strain>
    </source>
</reference>
<dbReference type="PANTHER" id="PTHR42692:SF1">
    <property type="entry name" value="NUCLEOTIDE PYROPHOSPHOHYDROLASE"/>
    <property type="match status" value="1"/>
</dbReference>
<dbReference type="InterPro" id="IPR047046">
    <property type="entry name" value="YpjD/YvdC"/>
</dbReference>
<evidence type="ECO:0000313" key="1">
    <source>
        <dbReference type="EMBL" id="MFD2608736.1"/>
    </source>
</evidence>
<comment type="caution">
    <text evidence="1">The sequence shown here is derived from an EMBL/GenBank/DDBJ whole genome shotgun (WGS) entry which is preliminary data.</text>
</comment>
<organism evidence="1 2">
    <name type="scientific">Deinococcus taklimakanensis</name>
    <dbReference type="NCBI Taxonomy" id="536443"/>
    <lineage>
        <taxon>Bacteria</taxon>
        <taxon>Thermotogati</taxon>
        <taxon>Deinococcota</taxon>
        <taxon>Deinococci</taxon>
        <taxon>Deinococcales</taxon>
        <taxon>Deinococcaceae</taxon>
        <taxon>Deinococcus</taxon>
    </lineage>
</organism>
<dbReference type="Pfam" id="PF20118">
    <property type="entry name" value="DUF6508"/>
    <property type="match status" value="1"/>
</dbReference>
<protein>
    <submittedName>
        <fullName evidence="1">DUF6508 domain-containing protein</fullName>
    </submittedName>
</protein>